<evidence type="ECO:0000313" key="1">
    <source>
        <dbReference type="EMBL" id="QHS98964.1"/>
    </source>
</evidence>
<sequence length="99" mass="11248">MEIRIYNDLNIQDLGNIFLVFEEQGNHTFNRMFKVISVNPTSIQEFLFDGTLSATGVNDILNDRKIVGININPDLGLTLRKYIPSNWSKLPLAHSKQNG</sequence>
<accession>A0A6C0C5C4</accession>
<dbReference type="EMBL" id="MN739334">
    <property type="protein sequence ID" value="QHS98964.1"/>
    <property type="molecule type" value="Genomic_DNA"/>
</dbReference>
<proteinExistence type="predicted"/>
<reference evidence="1" key="1">
    <citation type="journal article" date="2020" name="Nature">
        <title>Giant virus diversity and host interactions through global metagenomics.</title>
        <authorList>
            <person name="Schulz F."/>
            <person name="Roux S."/>
            <person name="Paez-Espino D."/>
            <person name="Jungbluth S."/>
            <person name="Walsh D.A."/>
            <person name="Denef V.J."/>
            <person name="McMahon K.D."/>
            <person name="Konstantinidis K.T."/>
            <person name="Eloe-Fadrosh E.A."/>
            <person name="Kyrpides N.C."/>
            <person name="Woyke T."/>
        </authorList>
    </citation>
    <scope>NUCLEOTIDE SEQUENCE</scope>
    <source>
        <strain evidence="1">GVMAG-M-3300020185-33</strain>
    </source>
</reference>
<protein>
    <submittedName>
        <fullName evidence="1">Uncharacterized protein</fullName>
    </submittedName>
</protein>
<name>A0A6C0C5C4_9ZZZZ</name>
<organism evidence="1">
    <name type="scientific">viral metagenome</name>
    <dbReference type="NCBI Taxonomy" id="1070528"/>
    <lineage>
        <taxon>unclassified sequences</taxon>
        <taxon>metagenomes</taxon>
        <taxon>organismal metagenomes</taxon>
    </lineage>
</organism>
<dbReference type="AlphaFoldDB" id="A0A6C0C5C4"/>